<keyword evidence="7" id="KW-0812">Transmembrane</keyword>
<proteinExistence type="predicted"/>
<keyword evidence="11" id="KW-0472">Membrane</keyword>
<dbReference type="Pfam" id="PF00512">
    <property type="entry name" value="HisKA"/>
    <property type="match status" value="1"/>
</dbReference>
<dbReference type="PROSITE" id="PS50109">
    <property type="entry name" value="HIS_KIN"/>
    <property type="match status" value="1"/>
</dbReference>
<keyword evidence="11" id="KW-1133">Transmembrane helix</keyword>
<feature type="domain" description="Histidine kinase" evidence="13">
    <location>
        <begin position="210"/>
        <end position="407"/>
    </location>
</feature>
<dbReference type="EC" id="2.7.13.3" evidence="3"/>
<evidence type="ECO:0000256" key="9">
    <source>
        <dbReference type="ARBA" id="ARBA00022777"/>
    </source>
</evidence>
<dbReference type="SMART" id="SM00388">
    <property type="entry name" value="HisKA"/>
    <property type="match status" value="1"/>
</dbReference>
<evidence type="ECO:0000256" key="11">
    <source>
        <dbReference type="ARBA" id="ARBA00022989"/>
    </source>
</evidence>
<dbReference type="PROSITE" id="PS50885">
    <property type="entry name" value="HAMP"/>
    <property type="match status" value="1"/>
</dbReference>
<dbReference type="RefSeq" id="WP_133870770.1">
    <property type="nucleotide sequence ID" value="NZ_SOAU01000001.1"/>
</dbReference>
<evidence type="ECO:0000313" key="16">
    <source>
        <dbReference type="Proteomes" id="UP000294558"/>
    </source>
</evidence>
<dbReference type="SMART" id="SM00387">
    <property type="entry name" value="HATPase_c"/>
    <property type="match status" value="1"/>
</dbReference>
<evidence type="ECO:0000259" key="13">
    <source>
        <dbReference type="PROSITE" id="PS50109"/>
    </source>
</evidence>
<dbReference type="CDD" id="cd00082">
    <property type="entry name" value="HisKA"/>
    <property type="match status" value="1"/>
</dbReference>
<dbReference type="Gene3D" id="3.30.565.10">
    <property type="entry name" value="Histidine kinase-like ATPase, C-terminal domain"/>
    <property type="match status" value="1"/>
</dbReference>
<dbReference type="Proteomes" id="UP000294558">
    <property type="component" value="Unassembled WGS sequence"/>
</dbReference>
<evidence type="ECO:0000256" key="8">
    <source>
        <dbReference type="ARBA" id="ARBA00022741"/>
    </source>
</evidence>
<comment type="caution">
    <text evidence="15">The sequence shown here is derived from an EMBL/GenBank/DDBJ whole genome shotgun (WGS) entry which is preliminary data.</text>
</comment>
<evidence type="ECO:0000256" key="5">
    <source>
        <dbReference type="ARBA" id="ARBA00022553"/>
    </source>
</evidence>
<dbReference type="OrthoDB" id="5499837at2"/>
<dbReference type="AlphaFoldDB" id="A0A4R7I6X5"/>
<keyword evidence="16" id="KW-1185">Reference proteome</keyword>
<dbReference type="SUPFAM" id="SSF55874">
    <property type="entry name" value="ATPase domain of HSP90 chaperone/DNA topoisomerase II/histidine kinase"/>
    <property type="match status" value="1"/>
</dbReference>
<dbReference type="SUPFAM" id="SSF47384">
    <property type="entry name" value="Homodimeric domain of signal transducing histidine kinase"/>
    <property type="match status" value="1"/>
</dbReference>
<keyword evidence="10" id="KW-0067">ATP-binding</keyword>
<sequence>MRRRLVVSTIAIVLVVLGTLALPVGIIVYNTAEDQLNAQLADQATAVAGTITENELLGRTTLYAQLDNDLAAGEGLEIFGPNGEELYSNPAVADSTREAIARTVGGETVIVSTSADLLDENFQSQLQVLLLLALGAIAAAAGLAAVQAHQLARPLERLSRRAGAIGEGDFSLGPFVRTRIPEIDGIGSALETSSQRVHTMLANERHFTADATHQLRTGIAGIAMRVEIMTMNPEPDIANEARTILAQTDQLNATIDELLAAARNRSTSERGDFDLVALVEHHVEEWEPRYATARRHIGMVVSSAPPLVHGTRGLAGQVIDVLIDNALRHGAGSVTALIDGPSVTIIDQGPGVDPERLKVLFDGPVDPAARHGRGLSLARRLAQVDGASLDVVGNRPLRLRLTLPRADSAPSGN</sequence>
<evidence type="ECO:0000256" key="6">
    <source>
        <dbReference type="ARBA" id="ARBA00022679"/>
    </source>
</evidence>
<evidence type="ECO:0000256" key="1">
    <source>
        <dbReference type="ARBA" id="ARBA00000085"/>
    </source>
</evidence>
<dbReference type="Gene3D" id="1.10.287.130">
    <property type="match status" value="1"/>
</dbReference>
<name>A0A4R7I6X5_9ACTN</name>
<keyword evidence="9 15" id="KW-0418">Kinase</keyword>
<evidence type="ECO:0000256" key="7">
    <source>
        <dbReference type="ARBA" id="ARBA00022692"/>
    </source>
</evidence>
<evidence type="ECO:0000256" key="12">
    <source>
        <dbReference type="ARBA" id="ARBA00023012"/>
    </source>
</evidence>
<reference evidence="15 16" key="1">
    <citation type="submission" date="2019-03" db="EMBL/GenBank/DDBJ databases">
        <title>Sequencing the genomes of 1000 actinobacteria strains.</title>
        <authorList>
            <person name="Klenk H.-P."/>
        </authorList>
    </citation>
    <scope>NUCLEOTIDE SEQUENCE [LARGE SCALE GENOMIC DNA]</scope>
    <source>
        <strain evidence="15 16">DSM 18936</strain>
    </source>
</reference>
<accession>A0A4R7I6X5</accession>
<organism evidence="15 16">
    <name type="scientific">Ilumatobacter fluminis</name>
    <dbReference type="NCBI Taxonomy" id="467091"/>
    <lineage>
        <taxon>Bacteria</taxon>
        <taxon>Bacillati</taxon>
        <taxon>Actinomycetota</taxon>
        <taxon>Acidimicrobiia</taxon>
        <taxon>Acidimicrobiales</taxon>
        <taxon>Ilumatobacteraceae</taxon>
        <taxon>Ilumatobacter</taxon>
    </lineage>
</organism>
<comment type="catalytic activity">
    <reaction evidence="1">
        <text>ATP + protein L-histidine = ADP + protein N-phospho-L-histidine.</text>
        <dbReference type="EC" id="2.7.13.3"/>
    </reaction>
</comment>
<keyword evidence="6" id="KW-0808">Transferase</keyword>
<evidence type="ECO:0000256" key="4">
    <source>
        <dbReference type="ARBA" id="ARBA00022475"/>
    </source>
</evidence>
<protein>
    <recommendedName>
        <fullName evidence="3">histidine kinase</fullName>
        <ecNumber evidence="3">2.7.13.3</ecNumber>
    </recommendedName>
</protein>
<dbReference type="GO" id="GO:0005886">
    <property type="term" value="C:plasma membrane"/>
    <property type="evidence" value="ECO:0007669"/>
    <property type="project" value="UniProtKB-SubCell"/>
</dbReference>
<dbReference type="InterPro" id="IPR036097">
    <property type="entry name" value="HisK_dim/P_sf"/>
</dbReference>
<dbReference type="Pfam" id="PF02518">
    <property type="entry name" value="HATPase_c"/>
    <property type="match status" value="1"/>
</dbReference>
<dbReference type="InterPro" id="IPR003594">
    <property type="entry name" value="HATPase_dom"/>
</dbReference>
<dbReference type="InterPro" id="IPR005467">
    <property type="entry name" value="His_kinase_dom"/>
</dbReference>
<evidence type="ECO:0000313" key="15">
    <source>
        <dbReference type="EMBL" id="TDT18563.1"/>
    </source>
</evidence>
<keyword evidence="8" id="KW-0547">Nucleotide-binding</keyword>
<dbReference type="Gene3D" id="6.10.340.10">
    <property type="match status" value="1"/>
</dbReference>
<keyword evidence="5" id="KW-0597">Phosphoprotein</keyword>
<evidence type="ECO:0000256" key="2">
    <source>
        <dbReference type="ARBA" id="ARBA00004651"/>
    </source>
</evidence>
<dbReference type="PANTHER" id="PTHR44936:SF9">
    <property type="entry name" value="SENSOR PROTEIN CREC"/>
    <property type="match status" value="1"/>
</dbReference>
<evidence type="ECO:0000256" key="10">
    <source>
        <dbReference type="ARBA" id="ARBA00022840"/>
    </source>
</evidence>
<dbReference type="EMBL" id="SOAU01000001">
    <property type="protein sequence ID" value="TDT18563.1"/>
    <property type="molecule type" value="Genomic_DNA"/>
</dbReference>
<dbReference type="InterPro" id="IPR050980">
    <property type="entry name" value="2C_sensor_his_kinase"/>
</dbReference>
<comment type="subcellular location">
    <subcellularLocation>
        <location evidence="2">Cell membrane</location>
        <topology evidence="2">Multi-pass membrane protein</topology>
    </subcellularLocation>
</comment>
<dbReference type="GO" id="GO:0000155">
    <property type="term" value="F:phosphorelay sensor kinase activity"/>
    <property type="evidence" value="ECO:0007669"/>
    <property type="project" value="InterPro"/>
</dbReference>
<dbReference type="InterPro" id="IPR003660">
    <property type="entry name" value="HAMP_dom"/>
</dbReference>
<gene>
    <name evidence="15" type="ORF">BDK89_4187</name>
</gene>
<keyword evidence="4" id="KW-1003">Cell membrane</keyword>
<dbReference type="InterPro" id="IPR003661">
    <property type="entry name" value="HisK_dim/P_dom"/>
</dbReference>
<keyword evidence="12" id="KW-0902">Two-component regulatory system</keyword>
<feature type="domain" description="HAMP" evidence="14">
    <location>
        <begin position="149"/>
        <end position="202"/>
    </location>
</feature>
<evidence type="ECO:0000256" key="3">
    <source>
        <dbReference type="ARBA" id="ARBA00012438"/>
    </source>
</evidence>
<dbReference type="GO" id="GO:0005524">
    <property type="term" value="F:ATP binding"/>
    <property type="evidence" value="ECO:0007669"/>
    <property type="project" value="UniProtKB-KW"/>
</dbReference>
<dbReference type="InterPro" id="IPR036890">
    <property type="entry name" value="HATPase_C_sf"/>
</dbReference>
<dbReference type="PANTHER" id="PTHR44936">
    <property type="entry name" value="SENSOR PROTEIN CREC"/>
    <property type="match status" value="1"/>
</dbReference>
<evidence type="ECO:0000259" key="14">
    <source>
        <dbReference type="PROSITE" id="PS50885"/>
    </source>
</evidence>